<dbReference type="PANTHER" id="PTHR43776">
    <property type="entry name" value="TRANSPORT ATP-BINDING PROTEIN"/>
    <property type="match status" value="1"/>
</dbReference>
<dbReference type="InterPro" id="IPR027417">
    <property type="entry name" value="P-loop_NTPase"/>
</dbReference>
<keyword evidence="3" id="KW-0547">Nucleotide-binding</keyword>
<dbReference type="InterPro" id="IPR003593">
    <property type="entry name" value="AAA+_ATPase"/>
</dbReference>
<dbReference type="PROSITE" id="PS00211">
    <property type="entry name" value="ABC_TRANSPORTER_1"/>
    <property type="match status" value="1"/>
</dbReference>
<dbReference type="EMBL" id="CP065938">
    <property type="protein sequence ID" value="UWX05155.1"/>
    <property type="molecule type" value="Genomic_DNA"/>
</dbReference>
<dbReference type="Proteomes" id="UP001058120">
    <property type="component" value="Chromosome"/>
</dbReference>
<dbReference type="SUPFAM" id="SSF52540">
    <property type="entry name" value="P-loop containing nucleoside triphosphate hydrolases"/>
    <property type="match status" value="1"/>
</dbReference>
<reference evidence="6" key="1">
    <citation type="submission" date="2020-12" db="EMBL/GenBank/DDBJ databases">
        <title>Taurinivorans muris gen. nov., sp. nov., fundamental and realized metabolic niche of a ubiquitous sulfidogenic bacterium in the murine intestine.</title>
        <authorList>
            <person name="Ye H."/>
            <person name="Hanson B.T."/>
            <person name="Loy A."/>
        </authorList>
    </citation>
    <scope>NUCLEOTIDE SEQUENCE</scope>
    <source>
        <strain evidence="6">LT0009</strain>
    </source>
</reference>
<evidence type="ECO:0000256" key="1">
    <source>
        <dbReference type="ARBA" id="ARBA00005417"/>
    </source>
</evidence>
<keyword evidence="4 6" id="KW-0067">ATP-binding</keyword>
<keyword evidence="7" id="KW-1185">Reference proteome</keyword>
<dbReference type="InterPro" id="IPR003439">
    <property type="entry name" value="ABC_transporter-like_ATP-bd"/>
</dbReference>
<dbReference type="Pfam" id="PF00005">
    <property type="entry name" value="ABC_tran"/>
    <property type="match status" value="1"/>
</dbReference>
<evidence type="ECO:0000256" key="3">
    <source>
        <dbReference type="ARBA" id="ARBA00022741"/>
    </source>
</evidence>
<dbReference type="GO" id="GO:0005524">
    <property type="term" value="F:ATP binding"/>
    <property type="evidence" value="ECO:0007669"/>
    <property type="project" value="UniProtKB-KW"/>
</dbReference>
<evidence type="ECO:0000313" key="7">
    <source>
        <dbReference type="Proteomes" id="UP001058120"/>
    </source>
</evidence>
<sequence length="312" mass="34766">MLTVNKLSKSFGIRTGISAKQDFFAVHEVNFHLKKGVCLGLVGESGCGKSTLAKMLVGLLPKSGGEILYKGRPVEENFYNPYALQMIFQDPFSSLNPRICVGKSIGEPLKINKNKAQKISRKALREAVENILEEVGLEKEYYFRYPHEFSGGQRQRIAIARAIITKPELLVCDESVSALDASHQAQVLNLLLDLKEKYDLTYLFISHNLQVISFMCDEIMVMYAGEIVEQAPRKALFENPLHPYTKALIASAPYVGKPRQELVLQGEMPSLLQRRLGCAFASRCPSAQKRCLEEKPCLSGSADHKAACHFIG</sequence>
<evidence type="ECO:0000256" key="4">
    <source>
        <dbReference type="ARBA" id="ARBA00022840"/>
    </source>
</evidence>
<evidence type="ECO:0000259" key="5">
    <source>
        <dbReference type="PROSITE" id="PS50893"/>
    </source>
</evidence>
<dbReference type="PANTHER" id="PTHR43776:SF7">
    <property type="entry name" value="D,D-DIPEPTIDE TRANSPORT ATP-BINDING PROTEIN DDPF-RELATED"/>
    <property type="match status" value="1"/>
</dbReference>
<dbReference type="Gene3D" id="3.40.50.300">
    <property type="entry name" value="P-loop containing nucleotide triphosphate hydrolases"/>
    <property type="match status" value="1"/>
</dbReference>
<protein>
    <submittedName>
        <fullName evidence="6">ABC transporter ATP-binding protein</fullName>
    </submittedName>
</protein>
<name>A0ABY5XZE5_9BACT</name>
<dbReference type="InterPro" id="IPR013563">
    <property type="entry name" value="Oligopep_ABC_C"/>
</dbReference>
<keyword evidence="2" id="KW-0813">Transport</keyword>
<dbReference type="InterPro" id="IPR050319">
    <property type="entry name" value="ABC_transp_ATP-bind"/>
</dbReference>
<evidence type="ECO:0000256" key="2">
    <source>
        <dbReference type="ARBA" id="ARBA00022448"/>
    </source>
</evidence>
<accession>A0ABY5XZE5</accession>
<feature type="domain" description="ABC transporter" evidence="5">
    <location>
        <begin position="2"/>
        <end position="249"/>
    </location>
</feature>
<dbReference type="RefSeq" id="WP_334314721.1">
    <property type="nucleotide sequence ID" value="NZ_CP065938.1"/>
</dbReference>
<evidence type="ECO:0000313" key="6">
    <source>
        <dbReference type="EMBL" id="UWX05155.1"/>
    </source>
</evidence>
<dbReference type="NCBIfam" id="TIGR01727">
    <property type="entry name" value="oligo_HPY"/>
    <property type="match status" value="1"/>
</dbReference>
<comment type="similarity">
    <text evidence="1">Belongs to the ABC transporter superfamily.</text>
</comment>
<organism evidence="6 7">
    <name type="scientific">Taurinivorans muris</name>
    <dbReference type="NCBI Taxonomy" id="2787751"/>
    <lineage>
        <taxon>Bacteria</taxon>
        <taxon>Pseudomonadati</taxon>
        <taxon>Thermodesulfobacteriota</taxon>
        <taxon>Desulfovibrionia</taxon>
        <taxon>Desulfovibrionales</taxon>
        <taxon>Desulfovibrionaceae</taxon>
        <taxon>Taurinivorans</taxon>
    </lineage>
</organism>
<dbReference type="SMART" id="SM00382">
    <property type="entry name" value="AAA"/>
    <property type="match status" value="1"/>
</dbReference>
<gene>
    <name evidence="6" type="ORF">JBF11_06685</name>
</gene>
<dbReference type="PROSITE" id="PS50893">
    <property type="entry name" value="ABC_TRANSPORTER_2"/>
    <property type="match status" value="1"/>
</dbReference>
<dbReference type="InterPro" id="IPR017871">
    <property type="entry name" value="ABC_transporter-like_CS"/>
</dbReference>
<proteinExistence type="inferred from homology"/>
<dbReference type="CDD" id="cd03257">
    <property type="entry name" value="ABC_NikE_OppD_transporters"/>
    <property type="match status" value="1"/>
</dbReference>
<dbReference type="Pfam" id="PF08352">
    <property type="entry name" value="oligo_HPY"/>
    <property type="match status" value="1"/>
</dbReference>